<dbReference type="RefSeq" id="XP_058303626.1">
    <property type="nucleotide sequence ID" value="XM_058456727.1"/>
</dbReference>
<dbReference type="Gene3D" id="3.90.1410.10">
    <property type="entry name" value="set domain protein methyltransferase, domain 1"/>
    <property type="match status" value="1"/>
</dbReference>
<reference evidence="1" key="2">
    <citation type="journal article" date="2023" name="IMA Fungus">
        <title>Comparative genomic study of the Penicillium genus elucidates a diverse pangenome and 15 lateral gene transfer events.</title>
        <authorList>
            <person name="Petersen C."/>
            <person name="Sorensen T."/>
            <person name="Nielsen M.R."/>
            <person name="Sondergaard T.E."/>
            <person name="Sorensen J.L."/>
            <person name="Fitzpatrick D.A."/>
            <person name="Frisvad J.C."/>
            <person name="Nielsen K.L."/>
        </authorList>
    </citation>
    <scope>NUCLEOTIDE SEQUENCE</scope>
    <source>
        <strain evidence="1">IBT 15544</strain>
    </source>
</reference>
<evidence type="ECO:0000313" key="2">
    <source>
        <dbReference type="Proteomes" id="UP001150904"/>
    </source>
</evidence>
<dbReference type="OrthoDB" id="42889at2759"/>
<comment type="caution">
    <text evidence="1">The sequence shown here is derived from an EMBL/GenBank/DDBJ whole genome shotgun (WGS) entry which is preliminary data.</text>
</comment>
<dbReference type="InterPro" id="IPR050600">
    <property type="entry name" value="SETD3_SETD6_MTase"/>
</dbReference>
<sequence>MHSLDLHKELERWSASYGGHIDDSVCIAHDAERGIHMQVKADWPKTVEPETRAISTPLGITMSYYNAIEYKSAKGSFSNHDVAFPRAFIDAVGTEETFAFFLMGQFLRGPDGFWYPYLRTLPQPGQLNTPLCFAEEDVAWLDGTGIPEASFFRYNIWDEKYDHCITKLEELGFAGVKDYTWELYLWASTIITSRAFSVKVLAESVEPSDLPETGISVLLPLIDLPNHRPLAKVEWRAGEKDVGLVLREHVRPGEEISNNYGPRNNEQLLMNYGFCIPNNPTDYRIIKLGVDSDSPVSKAKARQIEMFPEVAKNTDDHYYIFNVFYPLLSPYRPMEHSIFSPALFNALAIMHGNERERKSLVIDETGISIPQTYGNGRSSLAALAQISVELIAHIMMLQESGKDLPSQPQNIKQMFAKTYRDGLISLDKTALVIATWTITRARELNRGEDWLGVKPMLEEHLALIPDGQFPEHILSQIQVRILERPSLLPKNGQLYRIGELYSLLPEEMQGPSQACFSAVLGYASQHIPGLGTDPQGLFSLVLGILVATSGSPQARPRLSPRLTKWIDFLLEQYPSPTGIDRNPEEGRENIDALAQVVNHEMAGAWLNGAQVAWISAESGWMEPGWLQWAWRVAKEEMVMLPLEPLQVLVTNSPKILKQAVMYVPKE</sequence>
<evidence type="ECO:0008006" key="3">
    <source>
        <dbReference type="Google" id="ProtNLM"/>
    </source>
</evidence>
<dbReference type="SUPFAM" id="SSF82199">
    <property type="entry name" value="SET domain"/>
    <property type="match status" value="1"/>
</dbReference>
<accession>A0A9W9J7K4</accession>
<gene>
    <name evidence="1" type="ORF">N7498_009671</name>
</gene>
<name>A0A9W9J7K4_9EURO</name>
<dbReference type="InterPro" id="IPR046341">
    <property type="entry name" value="SET_dom_sf"/>
</dbReference>
<dbReference type="GeneID" id="83184028"/>
<dbReference type="GO" id="GO:0016279">
    <property type="term" value="F:protein-lysine N-methyltransferase activity"/>
    <property type="evidence" value="ECO:0007669"/>
    <property type="project" value="UniProtKB-ARBA"/>
</dbReference>
<dbReference type="PANTHER" id="PTHR13271:SF135">
    <property type="entry name" value="SET DOMAIN PROTEIN (AFU_ORTHOLOGUE AFUA_4G11040)"/>
    <property type="match status" value="1"/>
</dbReference>
<dbReference type="AlphaFoldDB" id="A0A9W9J7K4"/>
<dbReference type="Proteomes" id="UP001150904">
    <property type="component" value="Unassembled WGS sequence"/>
</dbReference>
<dbReference type="EMBL" id="JAPQKR010000016">
    <property type="protein sequence ID" value="KAJ5190686.1"/>
    <property type="molecule type" value="Genomic_DNA"/>
</dbReference>
<evidence type="ECO:0000313" key="1">
    <source>
        <dbReference type="EMBL" id="KAJ5190686.1"/>
    </source>
</evidence>
<organism evidence="1 2">
    <name type="scientific">Penicillium cinerascens</name>
    <dbReference type="NCBI Taxonomy" id="70096"/>
    <lineage>
        <taxon>Eukaryota</taxon>
        <taxon>Fungi</taxon>
        <taxon>Dikarya</taxon>
        <taxon>Ascomycota</taxon>
        <taxon>Pezizomycotina</taxon>
        <taxon>Eurotiomycetes</taxon>
        <taxon>Eurotiomycetidae</taxon>
        <taxon>Eurotiales</taxon>
        <taxon>Aspergillaceae</taxon>
        <taxon>Penicillium</taxon>
    </lineage>
</organism>
<keyword evidence="2" id="KW-1185">Reference proteome</keyword>
<protein>
    <recommendedName>
        <fullName evidence="3">SET domain-containing protein</fullName>
    </recommendedName>
</protein>
<reference evidence="1" key="1">
    <citation type="submission" date="2022-12" db="EMBL/GenBank/DDBJ databases">
        <authorList>
            <person name="Petersen C."/>
        </authorList>
    </citation>
    <scope>NUCLEOTIDE SEQUENCE</scope>
    <source>
        <strain evidence="1">IBT 15544</strain>
    </source>
</reference>
<dbReference type="PANTHER" id="PTHR13271">
    <property type="entry name" value="UNCHARACTERIZED PUTATIVE METHYLTRANSFERASE"/>
    <property type="match status" value="1"/>
</dbReference>
<proteinExistence type="predicted"/>